<dbReference type="AlphaFoldDB" id="A0A419I3G2"/>
<proteinExistence type="predicted"/>
<keyword evidence="2" id="KW-1185">Reference proteome</keyword>
<name>A0A419I3G2_9PSEU</name>
<organism evidence="1 2">
    <name type="scientific">Amycolatopsis panacis</name>
    <dbReference type="NCBI Taxonomy" id="2340917"/>
    <lineage>
        <taxon>Bacteria</taxon>
        <taxon>Bacillati</taxon>
        <taxon>Actinomycetota</taxon>
        <taxon>Actinomycetes</taxon>
        <taxon>Pseudonocardiales</taxon>
        <taxon>Pseudonocardiaceae</taxon>
        <taxon>Amycolatopsis</taxon>
    </lineage>
</organism>
<reference evidence="1 2" key="1">
    <citation type="submission" date="2018-09" db="EMBL/GenBank/DDBJ databases">
        <title>YIM PH 21725 draft genome.</title>
        <authorList>
            <person name="Miao C."/>
        </authorList>
    </citation>
    <scope>NUCLEOTIDE SEQUENCE [LARGE SCALE GENOMIC DNA]</scope>
    <source>
        <strain evidence="2">YIM PH21725</strain>
    </source>
</reference>
<comment type="caution">
    <text evidence="1">The sequence shown here is derived from an EMBL/GenBank/DDBJ whole genome shotgun (WGS) entry which is preliminary data.</text>
</comment>
<protein>
    <submittedName>
        <fullName evidence="1">Uncharacterized protein</fullName>
    </submittedName>
</protein>
<sequence>MQSTFSGNLVLGEMNGVKVVNEVQAALEHLNADDDYLNLTLQLFAPPEGFDSTYAKWRDGARLLTIARQPGTGRTVIAHAMLATLRRQSRQQVKVGALHFGGGETFPVDRLPAKHRRWAYVVEVPPDEEGFRLHSRLFRMTLTQLAAELERRESWLIFLISPEQWAGCVDEDVKDMEAEIGAAVPADMVRKALRFREPELDVTRWLEAKPIQRMLDGRPPAEVLEIVELIRSAHRANPDQLVAIKADDKDPDYADLSDGGDRWFARRVQTVVEAKRNWRKPLLEWHRKQERTSVQRSFLLAAAALPGAPGSYVYALASKLEGTLSGQDQPGLAALDAPGIIELVDAVEADLSDNDTVVFRHDGWDDAALHYFWTDRPFSRAAFMAWLADAPTDTHGKTFDSVSSDQLQELAARIARFAVHWAVRQERPEPLGKLADTWHDSKLWPVFVAALDEAATQSSTHRYIHTMLLKWAKRKDLALWRAVAEVCGLEFGRRHTGKALRRLRHVAVVADEEIAKAVERSVITLWDDTSVRETLFETVIAWCKNVDTAAVAYRAFSALAAKTDENNDIPTLLARRDDVCFTPSPDGLTAGWTVLLSPQASKEAESVVHATVHQWLDVAMWRSDLRDEVLGLLRKAVDHPEQPGVVSPREHLRHYVFTWHESGDGSDTAERERIYLNLTKLFDGDFSRRLRGEDPADGTDHAA</sequence>
<evidence type="ECO:0000313" key="2">
    <source>
        <dbReference type="Proteomes" id="UP000285112"/>
    </source>
</evidence>
<evidence type="ECO:0000313" key="1">
    <source>
        <dbReference type="EMBL" id="RJQ84679.1"/>
    </source>
</evidence>
<dbReference type="EMBL" id="QZFV01000085">
    <property type="protein sequence ID" value="RJQ84679.1"/>
    <property type="molecule type" value="Genomic_DNA"/>
</dbReference>
<dbReference type="Proteomes" id="UP000285112">
    <property type="component" value="Unassembled WGS sequence"/>
</dbReference>
<accession>A0A419I3G2</accession>
<gene>
    <name evidence="1" type="ORF">D5S19_16310</name>
</gene>